<keyword evidence="2" id="KW-1185">Reference proteome</keyword>
<dbReference type="EMBL" id="JAJSOF020000013">
    <property type="protein sequence ID" value="KAJ4442519.1"/>
    <property type="molecule type" value="Genomic_DNA"/>
</dbReference>
<accession>A0ABQ8T975</accession>
<dbReference type="Proteomes" id="UP001148838">
    <property type="component" value="Unassembled WGS sequence"/>
</dbReference>
<comment type="caution">
    <text evidence="1">The sequence shown here is derived from an EMBL/GenBank/DDBJ whole genome shotgun (WGS) entry which is preliminary data.</text>
</comment>
<name>A0ABQ8T975_PERAM</name>
<gene>
    <name evidence="1" type="ORF">ANN_04106</name>
</gene>
<protein>
    <submittedName>
        <fullName evidence="1">Uncharacterized protein</fullName>
    </submittedName>
</protein>
<organism evidence="1 2">
    <name type="scientific">Periplaneta americana</name>
    <name type="common">American cockroach</name>
    <name type="synonym">Blatta americana</name>
    <dbReference type="NCBI Taxonomy" id="6978"/>
    <lineage>
        <taxon>Eukaryota</taxon>
        <taxon>Metazoa</taxon>
        <taxon>Ecdysozoa</taxon>
        <taxon>Arthropoda</taxon>
        <taxon>Hexapoda</taxon>
        <taxon>Insecta</taxon>
        <taxon>Pterygota</taxon>
        <taxon>Neoptera</taxon>
        <taxon>Polyneoptera</taxon>
        <taxon>Dictyoptera</taxon>
        <taxon>Blattodea</taxon>
        <taxon>Blattoidea</taxon>
        <taxon>Blattidae</taxon>
        <taxon>Blattinae</taxon>
        <taxon>Periplaneta</taxon>
    </lineage>
</organism>
<evidence type="ECO:0000313" key="2">
    <source>
        <dbReference type="Proteomes" id="UP001148838"/>
    </source>
</evidence>
<reference evidence="1 2" key="1">
    <citation type="journal article" date="2022" name="Allergy">
        <title>Genome assembly and annotation of Periplaneta americana reveal a comprehensive cockroach allergen profile.</title>
        <authorList>
            <person name="Wang L."/>
            <person name="Xiong Q."/>
            <person name="Saelim N."/>
            <person name="Wang L."/>
            <person name="Nong W."/>
            <person name="Wan A.T."/>
            <person name="Shi M."/>
            <person name="Liu X."/>
            <person name="Cao Q."/>
            <person name="Hui J.H.L."/>
            <person name="Sookrung N."/>
            <person name="Leung T.F."/>
            <person name="Tungtrongchitr A."/>
            <person name="Tsui S.K.W."/>
        </authorList>
    </citation>
    <scope>NUCLEOTIDE SEQUENCE [LARGE SCALE GENOMIC DNA]</scope>
    <source>
        <strain evidence="1">PWHHKU_190912</strain>
    </source>
</reference>
<proteinExistence type="predicted"/>
<sequence>MEATGVAQSVKALAGLKLRSGVGSIPAWADYLVGFFSRFSPTVSHKLRDKHVGSWNGDECRLTPENESLTAEYKALKQDEDDVHSNGAFKFSQHSMVQFLAVEGVSPIEIHRPMKKMYVDNCMLRARVYEWTKRYQQGRTSLEDGRPKP</sequence>
<evidence type="ECO:0000313" key="1">
    <source>
        <dbReference type="EMBL" id="KAJ4442519.1"/>
    </source>
</evidence>